<evidence type="ECO:0000256" key="3">
    <source>
        <dbReference type="ARBA" id="ARBA00023123"/>
    </source>
</evidence>
<gene>
    <name evidence="9" type="ORF">TeGR_g7112</name>
</gene>
<reference evidence="9 10" key="1">
    <citation type="journal article" date="2023" name="Commun. Biol.">
        <title>Genome analysis of Parmales, the sister group of diatoms, reveals the evolutionary specialization of diatoms from phago-mixotrophs to photoautotrophs.</title>
        <authorList>
            <person name="Ban H."/>
            <person name="Sato S."/>
            <person name="Yoshikawa S."/>
            <person name="Yamada K."/>
            <person name="Nakamura Y."/>
            <person name="Ichinomiya M."/>
            <person name="Sato N."/>
            <person name="Blanc-Mathieu R."/>
            <person name="Endo H."/>
            <person name="Kuwata A."/>
            <person name="Ogata H."/>
        </authorList>
    </citation>
    <scope>NUCLEOTIDE SEQUENCE [LARGE SCALE GENOMIC DNA]</scope>
</reference>
<feature type="domain" description="Myosin motor" evidence="8">
    <location>
        <begin position="61"/>
        <end position="749"/>
    </location>
</feature>
<keyword evidence="5 6" id="KW-0009">Actin-binding</keyword>
<evidence type="ECO:0000256" key="7">
    <source>
        <dbReference type="SAM" id="MobiDB-lite"/>
    </source>
</evidence>
<protein>
    <recommendedName>
        <fullName evidence="8">Myosin motor domain-containing protein</fullName>
    </recommendedName>
</protein>
<feature type="region of interest" description="Disordered" evidence="7">
    <location>
        <begin position="789"/>
        <end position="835"/>
    </location>
</feature>
<name>A0ABQ6MP78_9STRA</name>
<dbReference type="PROSITE" id="PS51456">
    <property type="entry name" value="MYOSIN_MOTOR"/>
    <property type="match status" value="1"/>
</dbReference>
<keyword evidence="3 6" id="KW-0518">Myosin</keyword>
<dbReference type="CDD" id="cd00124">
    <property type="entry name" value="MYSc"/>
    <property type="match status" value="1"/>
</dbReference>
<dbReference type="Gene3D" id="3.40.850.10">
    <property type="entry name" value="Kinesin motor domain"/>
    <property type="match status" value="1"/>
</dbReference>
<keyword evidence="1 6" id="KW-0547">Nucleotide-binding</keyword>
<comment type="similarity">
    <text evidence="6">Belongs to the TRAFAC class myosin-kinesin ATPase superfamily. Myosin family.</text>
</comment>
<feature type="compositionally biased region" description="Basic and acidic residues" evidence="7">
    <location>
        <begin position="1204"/>
        <end position="1217"/>
    </location>
</feature>
<dbReference type="Gene3D" id="1.20.58.530">
    <property type="match status" value="1"/>
</dbReference>
<dbReference type="Gene3D" id="1.20.120.720">
    <property type="entry name" value="Myosin VI head, motor domain, U50 subdomain"/>
    <property type="match status" value="1"/>
</dbReference>
<evidence type="ECO:0000256" key="5">
    <source>
        <dbReference type="ARBA" id="ARBA00023203"/>
    </source>
</evidence>
<keyword evidence="4 6" id="KW-0505">Motor protein</keyword>
<evidence type="ECO:0000313" key="10">
    <source>
        <dbReference type="Proteomes" id="UP001165060"/>
    </source>
</evidence>
<dbReference type="PRINTS" id="PR00193">
    <property type="entry name" value="MYOSINHEAVY"/>
</dbReference>
<proteinExistence type="inferred from homology"/>
<dbReference type="SUPFAM" id="SSF52540">
    <property type="entry name" value="P-loop containing nucleoside triphosphate hydrolases"/>
    <property type="match status" value="1"/>
</dbReference>
<evidence type="ECO:0000256" key="6">
    <source>
        <dbReference type="PROSITE-ProRule" id="PRU00782"/>
    </source>
</evidence>
<dbReference type="InterPro" id="IPR027417">
    <property type="entry name" value="P-loop_NTPase"/>
</dbReference>
<feature type="binding site" evidence="6">
    <location>
        <begin position="156"/>
        <end position="163"/>
    </location>
    <ligand>
        <name>ATP</name>
        <dbReference type="ChEBI" id="CHEBI:30616"/>
    </ligand>
</feature>
<organism evidence="9 10">
    <name type="scientific">Tetraparma gracilis</name>
    <dbReference type="NCBI Taxonomy" id="2962635"/>
    <lineage>
        <taxon>Eukaryota</taxon>
        <taxon>Sar</taxon>
        <taxon>Stramenopiles</taxon>
        <taxon>Ochrophyta</taxon>
        <taxon>Bolidophyceae</taxon>
        <taxon>Parmales</taxon>
        <taxon>Triparmaceae</taxon>
        <taxon>Tetraparma</taxon>
    </lineage>
</organism>
<dbReference type="Gene3D" id="1.20.5.4820">
    <property type="match status" value="1"/>
</dbReference>
<dbReference type="PANTHER" id="PTHR13140:SF706">
    <property type="entry name" value="DILUTE CLASS UNCONVENTIONAL MYOSIN, ISOFORM C"/>
    <property type="match status" value="1"/>
</dbReference>
<keyword evidence="10" id="KW-1185">Reference proteome</keyword>
<sequence length="1294" mass="147223">MSDLYFIADKEEAWIPAKRAGGEDTAKGPVHHMVTLSGSKKTLPEKEFQACETVSQNELDVIMPNLIDLESFSEGIILHQCRARYQKDLIYTFVGTILVAVNPFRALPIYTDEYINRHRSQARGSESPDPHVFAVAALALEHLASDQASQSVLISGESGAGKTETTKKILEYLASVAGKDSRRTSTVNVAQQILQSNPILESFGNAKTGRNNNSSRFGKWMELNFTPEAKIKGCRIVNYLLEKSRVVWQIPNERNYHVFYMMINDDKLKSKLKLGAASQYHYLNQSGCEVVKGRNDAEEHADMIRAMNDLEFKDETQSDIFAGLAGILNLGNISYDELSNTSGEDQVQIANKDYLLQACSHLGLDKTDVDKALCFRRMETREGVIQIPLNVKQAQDLRDAMAKEIYRLIFDFLVRRVNETIFNGPGESGLSIGVLDIFGFELFEVNSFEQLCINYANEKLQYFFNAVIFEGEMQMYRAEGIDCEQITFQDNQPCLDLIEAKGGILSKLDEELVVPNGSDAKFVQKLHSSFDKHTFYRTSLKNKQDFVVKHFAGEVTYRSDDFMEKNRDSLAEPLTEALEKSTVKLVRELFEFSKNDTGHTGSGGSPSKGSLKKPTIGKKFKSNLDTLMEALNSTAPHFIRCVKSNSKQAPKVFESPLCLRQLKYAGLFEAIRIRKSGYAYRFNHDYFVRKYYVCTSKSVDGNKAYCTAIMEDLQAKSDGGITSDDWAVGNSKVFIKTRKPRLLIEEIRNAAISHHVVVLQSFFRMGIAKIRTFAAKYEAIRKKKEALKKAREEEEARKAEEEAKKAEREAREAEEKAKREAEERERAEEVREEKEKAAKLNGAVSRIQGICRIFHAKRAAKVMRTIRRLHEAIHARECEGLQRAIKAVKREATYSRKVANLMDHAREVLNEVYEELDLKAEIEEAIEKESVEMLKMVLTKAAERKMTGAPEAVYASQLLEKILNRDDAKERLNMLTYTGNANAVLENADELEEAIRQAVALGVDQDVVSHAEKYYEKVQTLLPIRNKMRVAVELASRKMVLEGLEERREFCKVHGDDFCKEEMTAMKNMLRMFSFEVQLKGGETITPPKADSGESNIQGNDGGFDDIRLPKWCFEQLQTVQNAEDAKTRDFEIRQMERRLGSHEKMREVRRVYKWVCQYSTWRHPDHEAMIEAKYLPGGSFSLEDAEDANVLVSQNKHRILMEREEKKKQEERRIKEAGLQSGSATRDRSVRKQATFRQTGKKGGSSGYGQGQIKRGTHKKKAPVPTAEKQLNQMMKDYASFYDTHRIPLDWCP</sequence>
<evidence type="ECO:0000256" key="4">
    <source>
        <dbReference type="ARBA" id="ARBA00023175"/>
    </source>
</evidence>
<keyword evidence="2 6" id="KW-0067">ATP-binding</keyword>
<evidence type="ECO:0000256" key="2">
    <source>
        <dbReference type="ARBA" id="ARBA00022840"/>
    </source>
</evidence>
<dbReference type="PANTHER" id="PTHR13140">
    <property type="entry name" value="MYOSIN"/>
    <property type="match status" value="1"/>
</dbReference>
<feature type="region of interest" description="Actin-binding" evidence="6">
    <location>
        <begin position="624"/>
        <end position="646"/>
    </location>
</feature>
<dbReference type="InterPro" id="IPR001609">
    <property type="entry name" value="Myosin_head_motor_dom-like"/>
</dbReference>
<dbReference type="SMART" id="SM00242">
    <property type="entry name" value="MYSc"/>
    <property type="match status" value="1"/>
</dbReference>
<dbReference type="Proteomes" id="UP001165060">
    <property type="component" value="Unassembled WGS sequence"/>
</dbReference>
<evidence type="ECO:0000313" key="9">
    <source>
        <dbReference type="EMBL" id="GMI30161.1"/>
    </source>
</evidence>
<dbReference type="Gene3D" id="1.10.10.820">
    <property type="match status" value="1"/>
</dbReference>
<comment type="caution">
    <text evidence="9">The sequence shown here is derived from an EMBL/GenBank/DDBJ whole genome shotgun (WGS) entry which is preliminary data.</text>
</comment>
<evidence type="ECO:0000256" key="1">
    <source>
        <dbReference type="ARBA" id="ARBA00022741"/>
    </source>
</evidence>
<dbReference type="InterPro" id="IPR036961">
    <property type="entry name" value="Kinesin_motor_dom_sf"/>
</dbReference>
<feature type="region of interest" description="Disordered" evidence="7">
    <location>
        <begin position="1204"/>
        <end position="1269"/>
    </location>
</feature>
<dbReference type="EMBL" id="BRYB01001638">
    <property type="protein sequence ID" value="GMI30161.1"/>
    <property type="molecule type" value="Genomic_DNA"/>
</dbReference>
<feature type="region of interest" description="Disordered" evidence="7">
    <location>
        <begin position="596"/>
        <end position="615"/>
    </location>
</feature>
<accession>A0ABQ6MP78</accession>
<feature type="compositionally biased region" description="Gly residues" evidence="7">
    <location>
        <begin position="1242"/>
        <end position="1251"/>
    </location>
</feature>
<dbReference type="Pfam" id="PF00063">
    <property type="entry name" value="Myosin_head"/>
    <property type="match status" value="1"/>
</dbReference>
<evidence type="ECO:0000259" key="8">
    <source>
        <dbReference type="PROSITE" id="PS51456"/>
    </source>
</evidence>